<evidence type="ECO:0000256" key="1">
    <source>
        <dbReference type="ARBA" id="ARBA00022630"/>
    </source>
</evidence>
<dbReference type="Pfam" id="PF07992">
    <property type="entry name" value="Pyr_redox_2"/>
    <property type="match status" value="1"/>
</dbReference>
<dbReference type="EMBL" id="BJNH01000099">
    <property type="protein sequence ID" value="GEC28966.1"/>
    <property type="molecule type" value="Genomic_DNA"/>
</dbReference>
<dbReference type="RefSeq" id="WP_158092179.1">
    <property type="nucleotide sequence ID" value="NZ_BJNH01000099.1"/>
</dbReference>
<dbReference type="Gene3D" id="3.50.50.60">
    <property type="entry name" value="FAD/NAD(P)-binding domain"/>
    <property type="match status" value="2"/>
</dbReference>
<accession>A0ABQ0S7W0</accession>
<evidence type="ECO:0000256" key="2">
    <source>
        <dbReference type="ARBA" id="ARBA00023002"/>
    </source>
</evidence>
<dbReference type="InterPro" id="IPR023753">
    <property type="entry name" value="FAD/NAD-binding_dom"/>
</dbReference>
<gene>
    <name evidence="5" type="ORF">PSA01_59950</name>
</gene>
<sequence>MNPVPGYDVIVVGAGIAGLTCAREAAAGGADVLVLDRGTVGGQVATVDAVTNAPGRPGPIAGYDLGALLMDDAEAAGAAVTLAEVTGIVADGDRFRVVAEGGEEFAAAAVVLAGGSLRRRLGVPGEERLNGRGVTRCASCDGPLLRDRDVVVVGGGDSAMDEAAVLAGYASRVLIVHDGPAPTARDELVARTAAMDGVSFRAGATVTAIGGADRVDSVVVRDLATGAETEEPVAGVLVQIGLRPDTDRLADLVRRDGTGHLVVDDDLMTSRPGIVAAGDIRSGSAALLAESAADGIRAARTALRHVAGEPPAG</sequence>
<keyword evidence="6" id="KW-1185">Reference proteome</keyword>
<dbReference type="PRINTS" id="PR00368">
    <property type="entry name" value="FADPNR"/>
</dbReference>
<evidence type="ECO:0000313" key="6">
    <source>
        <dbReference type="Proteomes" id="UP000320693"/>
    </source>
</evidence>
<dbReference type="InterPro" id="IPR036188">
    <property type="entry name" value="FAD/NAD-bd_sf"/>
</dbReference>
<evidence type="ECO:0000259" key="4">
    <source>
        <dbReference type="Pfam" id="PF07992"/>
    </source>
</evidence>
<feature type="domain" description="FAD/NAD(P)-binding" evidence="4">
    <location>
        <begin position="7"/>
        <end position="293"/>
    </location>
</feature>
<evidence type="ECO:0000313" key="5">
    <source>
        <dbReference type="EMBL" id="GEC28966.1"/>
    </source>
</evidence>
<dbReference type="PRINTS" id="PR00469">
    <property type="entry name" value="PNDRDTASEII"/>
</dbReference>
<reference evidence="5 6" key="1">
    <citation type="submission" date="2019-06" db="EMBL/GenBank/DDBJ databases">
        <title>Whole genome shotgun sequence of Pseudonocardia saturnea NBRC 14499.</title>
        <authorList>
            <person name="Hosoyama A."/>
            <person name="Uohara A."/>
            <person name="Ohji S."/>
            <person name="Ichikawa N."/>
        </authorList>
    </citation>
    <scope>NUCLEOTIDE SEQUENCE [LARGE SCALE GENOMIC DNA]</scope>
    <source>
        <strain evidence="5 6">NBRC 14499</strain>
    </source>
</reference>
<organism evidence="5 6">
    <name type="scientific">Pseudonocardia saturnea</name>
    <dbReference type="NCBI Taxonomy" id="33909"/>
    <lineage>
        <taxon>Bacteria</taxon>
        <taxon>Bacillati</taxon>
        <taxon>Actinomycetota</taxon>
        <taxon>Actinomycetes</taxon>
        <taxon>Pseudonocardiales</taxon>
        <taxon>Pseudonocardiaceae</taxon>
        <taxon>Pseudonocardia</taxon>
    </lineage>
</organism>
<keyword evidence="2" id="KW-0560">Oxidoreductase</keyword>
<protein>
    <submittedName>
        <fullName evidence="5">Thioredoxin reductase</fullName>
    </submittedName>
</protein>
<comment type="caution">
    <text evidence="5">The sequence shown here is derived from an EMBL/GenBank/DDBJ whole genome shotgun (WGS) entry which is preliminary data.</text>
</comment>
<comment type="catalytic activity">
    <reaction evidence="3">
        <text>[thioredoxin]-dithiol + NADP(+) = [thioredoxin]-disulfide + NADPH + H(+)</text>
        <dbReference type="Rhea" id="RHEA:20345"/>
        <dbReference type="Rhea" id="RHEA-COMP:10698"/>
        <dbReference type="Rhea" id="RHEA-COMP:10700"/>
        <dbReference type="ChEBI" id="CHEBI:15378"/>
        <dbReference type="ChEBI" id="CHEBI:29950"/>
        <dbReference type="ChEBI" id="CHEBI:50058"/>
        <dbReference type="ChEBI" id="CHEBI:57783"/>
        <dbReference type="ChEBI" id="CHEBI:58349"/>
        <dbReference type="EC" id="1.8.1.9"/>
    </reaction>
</comment>
<evidence type="ECO:0000256" key="3">
    <source>
        <dbReference type="ARBA" id="ARBA00048132"/>
    </source>
</evidence>
<dbReference type="SUPFAM" id="SSF51905">
    <property type="entry name" value="FAD/NAD(P)-binding domain"/>
    <property type="match status" value="1"/>
</dbReference>
<proteinExistence type="predicted"/>
<dbReference type="Proteomes" id="UP000320693">
    <property type="component" value="Unassembled WGS sequence"/>
</dbReference>
<dbReference type="InterPro" id="IPR050097">
    <property type="entry name" value="Ferredoxin-NADP_redctase_2"/>
</dbReference>
<keyword evidence="1" id="KW-0285">Flavoprotein</keyword>
<name>A0ABQ0S7W0_9PSEU</name>
<dbReference type="PANTHER" id="PTHR48105">
    <property type="entry name" value="THIOREDOXIN REDUCTASE 1-RELATED-RELATED"/>
    <property type="match status" value="1"/>
</dbReference>